<name>A0A4C1TDE0_EUMVA</name>
<evidence type="ECO:0000313" key="3">
    <source>
        <dbReference type="Proteomes" id="UP000299102"/>
    </source>
</evidence>
<dbReference type="OrthoDB" id="10006939at2759"/>
<dbReference type="AlphaFoldDB" id="A0A4C1TDE0"/>
<protein>
    <submittedName>
        <fullName evidence="2">Uncharacterized protein</fullName>
    </submittedName>
</protein>
<organism evidence="2 3">
    <name type="scientific">Eumeta variegata</name>
    <name type="common">Bagworm moth</name>
    <name type="synonym">Eumeta japonica</name>
    <dbReference type="NCBI Taxonomy" id="151549"/>
    <lineage>
        <taxon>Eukaryota</taxon>
        <taxon>Metazoa</taxon>
        <taxon>Ecdysozoa</taxon>
        <taxon>Arthropoda</taxon>
        <taxon>Hexapoda</taxon>
        <taxon>Insecta</taxon>
        <taxon>Pterygota</taxon>
        <taxon>Neoptera</taxon>
        <taxon>Endopterygota</taxon>
        <taxon>Lepidoptera</taxon>
        <taxon>Glossata</taxon>
        <taxon>Ditrysia</taxon>
        <taxon>Tineoidea</taxon>
        <taxon>Psychidae</taxon>
        <taxon>Oiketicinae</taxon>
        <taxon>Eumeta</taxon>
    </lineage>
</organism>
<feature type="region of interest" description="Disordered" evidence="1">
    <location>
        <begin position="1"/>
        <end position="20"/>
    </location>
</feature>
<gene>
    <name evidence="2" type="ORF">EVAR_73714_1</name>
</gene>
<dbReference type="Gene3D" id="3.30.420.10">
    <property type="entry name" value="Ribonuclease H-like superfamily/Ribonuclease H"/>
    <property type="match status" value="1"/>
</dbReference>
<dbReference type="Proteomes" id="UP000299102">
    <property type="component" value="Unassembled WGS sequence"/>
</dbReference>
<reference evidence="2 3" key="1">
    <citation type="journal article" date="2019" name="Commun. Biol.">
        <title>The bagworm genome reveals a unique fibroin gene that provides high tensile strength.</title>
        <authorList>
            <person name="Kono N."/>
            <person name="Nakamura H."/>
            <person name="Ohtoshi R."/>
            <person name="Tomita M."/>
            <person name="Numata K."/>
            <person name="Arakawa K."/>
        </authorList>
    </citation>
    <scope>NUCLEOTIDE SEQUENCE [LARGE SCALE GENOMIC DNA]</scope>
</reference>
<feature type="compositionally biased region" description="Basic and acidic residues" evidence="1">
    <location>
        <begin position="11"/>
        <end position="20"/>
    </location>
</feature>
<feature type="compositionally biased region" description="Basic residues" evidence="1">
    <location>
        <begin position="1"/>
        <end position="10"/>
    </location>
</feature>
<accession>A0A4C1TDE0</accession>
<evidence type="ECO:0000256" key="1">
    <source>
        <dbReference type="SAM" id="MobiDB-lite"/>
    </source>
</evidence>
<dbReference type="GO" id="GO:0003676">
    <property type="term" value="F:nucleic acid binding"/>
    <property type="evidence" value="ECO:0007669"/>
    <property type="project" value="InterPro"/>
</dbReference>
<proteinExistence type="predicted"/>
<dbReference type="EMBL" id="BGZK01009490">
    <property type="protein sequence ID" value="GBP12482.1"/>
    <property type="molecule type" value="Genomic_DNA"/>
</dbReference>
<sequence>MKKERKKPPRKTTDREDKAIVKESKLDPFKSSRTIMNEINEEYGLKDRRKHGQVFLPQYIKKRRGSKNIGKISEELDLCRKIFNPKLARRNSDLHPTENLWNDVKMKVGQKRYKNSDELWEGVKEAWNYPWSDAKS</sequence>
<comment type="caution">
    <text evidence="2">The sequence shown here is derived from an EMBL/GenBank/DDBJ whole genome shotgun (WGS) entry which is preliminary data.</text>
</comment>
<dbReference type="InterPro" id="IPR036397">
    <property type="entry name" value="RNaseH_sf"/>
</dbReference>
<keyword evidence="3" id="KW-1185">Reference proteome</keyword>
<evidence type="ECO:0000313" key="2">
    <source>
        <dbReference type="EMBL" id="GBP12482.1"/>
    </source>
</evidence>